<evidence type="ECO:0000256" key="2">
    <source>
        <dbReference type="PROSITE-ProRule" id="PRU00376"/>
    </source>
</evidence>
<evidence type="ECO:0000259" key="4">
    <source>
        <dbReference type="PROSITE" id="PS51037"/>
    </source>
</evidence>
<evidence type="ECO:0000256" key="3">
    <source>
        <dbReference type="SAM" id="MobiDB-lite"/>
    </source>
</evidence>
<organism evidence="5 6">
    <name type="scientific">Absidia repens</name>
    <dbReference type="NCBI Taxonomy" id="90262"/>
    <lineage>
        <taxon>Eukaryota</taxon>
        <taxon>Fungi</taxon>
        <taxon>Fungi incertae sedis</taxon>
        <taxon>Mucoromycota</taxon>
        <taxon>Mucoromycotina</taxon>
        <taxon>Mucoromycetes</taxon>
        <taxon>Mucorales</taxon>
        <taxon>Cunninghamellaceae</taxon>
        <taxon>Absidia</taxon>
    </lineage>
</organism>
<dbReference type="InterPro" id="IPR005033">
    <property type="entry name" value="YEATS"/>
</dbReference>
<name>A0A1X2IHB7_9FUNG</name>
<dbReference type="GO" id="GO:0005634">
    <property type="term" value="C:nucleus"/>
    <property type="evidence" value="ECO:0007669"/>
    <property type="project" value="UniProtKB-SubCell"/>
</dbReference>
<dbReference type="CDD" id="cd16905">
    <property type="entry name" value="YEATS_Taf14_like"/>
    <property type="match status" value="1"/>
</dbReference>
<dbReference type="PROSITE" id="PS51037">
    <property type="entry name" value="YEATS"/>
    <property type="match status" value="1"/>
</dbReference>
<protein>
    <submittedName>
        <fullName evidence="5">Yeats family-domain-containing protein</fullName>
    </submittedName>
</protein>
<dbReference type="Gene3D" id="2.60.40.1970">
    <property type="entry name" value="YEATS domain"/>
    <property type="match status" value="1"/>
</dbReference>
<dbReference type="GO" id="GO:0006355">
    <property type="term" value="P:regulation of DNA-templated transcription"/>
    <property type="evidence" value="ECO:0007669"/>
    <property type="project" value="InterPro"/>
</dbReference>
<dbReference type="InterPro" id="IPR038704">
    <property type="entry name" value="YEAST_sf"/>
</dbReference>
<dbReference type="AlphaFoldDB" id="A0A1X2IHB7"/>
<evidence type="ECO:0000313" key="5">
    <source>
        <dbReference type="EMBL" id="ORZ16477.1"/>
    </source>
</evidence>
<reference evidence="5 6" key="1">
    <citation type="submission" date="2016-07" db="EMBL/GenBank/DDBJ databases">
        <title>Pervasive Adenine N6-methylation of Active Genes in Fungi.</title>
        <authorList>
            <consortium name="DOE Joint Genome Institute"/>
            <person name="Mondo S.J."/>
            <person name="Dannebaum R.O."/>
            <person name="Kuo R.C."/>
            <person name="Labutti K."/>
            <person name="Haridas S."/>
            <person name="Kuo A."/>
            <person name="Salamov A."/>
            <person name="Ahrendt S.R."/>
            <person name="Lipzen A."/>
            <person name="Sullivan W."/>
            <person name="Andreopoulos W.B."/>
            <person name="Clum A."/>
            <person name="Lindquist E."/>
            <person name="Daum C."/>
            <person name="Ramamoorthy G.K."/>
            <person name="Gryganskyi A."/>
            <person name="Culley D."/>
            <person name="Magnuson J.K."/>
            <person name="James T.Y."/>
            <person name="O'Malley M.A."/>
            <person name="Stajich J.E."/>
            <person name="Spatafora J.W."/>
            <person name="Visel A."/>
            <person name="Grigoriev I.V."/>
        </authorList>
    </citation>
    <scope>NUCLEOTIDE SEQUENCE [LARGE SCALE GENOMIC DNA]</scope>
    <source>
        <strain evidence="5 6">NRRL 1336</strain>
    </source>
</reference>
<evidence type="ECO:0000256" key="1">
    <source>
        <dbReference type="ARBA" id="ARBA00023242"/>
    </source>
</evidence>
<proteinExistence type="predicted"/>
<keyword evidence="1 2" id="KW-0539">Nucleus</keyword>
<dbReference type="STRING" id="90262.A0A1X2IHB7"/>
<dbReference type="GO" id="GO:0000785">
    <property type="term" value="C:chromatin"/>
    <property type="evidence" value="ECO:0007669"/>
    <property type="project" value="UniProtKB-ARBA"/>
</dbReference>
<dbReference type="EMBL" id="MCGE01000011">
    <property type="protein sequence ID" value="ORZ16477.1"/>
    <property type="molecule type" value="Genomic_DNA"/>
</dbReference>
<feature type="region of interest" description="Disordered" evidence="3">
    <location>
        <begin position="230"/>
        <end position="253"/>
    </location>
</feature>
<keyword evidence="6" id="KW-1185">Reference proteome</keyword>
<dbReference type="Proteomes" id="UP000193560">
    <property type="component" value="Unassembled WGS sequence"/>
</dbReference>
<feature type="compositionally biased region" description="Low complexity" evidence="3">
    <location>
        <begin position="180"/>
        <end position="189"/>
    </location>
</feature>
<dbReference type="PANTHER" id="PTHR23195">
    <property type="entry name" value="YEATS DOMAIN"/>
    <property type="match status" value="1"/>
</dbReference>
<sequence length="359" mass="41034">MGSNLYQQVKISCESSWTSQQDADGNTLRSWKVTLAAVDDGKEVPGKLQAMLDHVEYILHPTFFNPRREVKDEPYLLKEEGWGEFDLRIMLHFADDFAPREIIVFDLNFREPKYSKTHVVTFSDVSAEVASYLESLKDIGKESSHRDAKKKLPTLQNDQDNNNNQHRLSNDHNYSDDELSLPAASTSPLSPAPPALSPASDLSIPQQDFDQISPVSESHNLNGMMENEVNHQHNGHHRRQDLLDRDKDDEDNVEDEVLTASDIEHLNTIHYRNHDDATCRAWDIPEQFNMVELARRLSLLSDTQADKLYALVQKHQTGSMAVDQKNDQLTMDLYSLGAPLLTLIWKFTEKIYGNEMDED</sequence>
<dbReference type="InterPro" id="IPR055129">
    <property type="entry name" value="YEATS_dom"/>
</dbReference>
<comment type="subcellular location">
    <subcellularLocation>
        <location evidence="2">Nucleus</location>
    </subcellularLocation>
</comment>
<gene>
    <name evidence="5" type="ORF">BCR42DRAFT_375091</name>
</gene>
<dbReference type="Pfam" id="PF03366">
    <property type="entry name" value="YEATS"/>
    <property type="match status" value="1"/>
</dbReference>
<dbReference type="OrthoDB" id="1741717at2759"/>
<feature type="domain" description="YEATS" evidence="4">
    <location>
        <begin position="1"/>
        <end position="136"/>
    </location>
</feature>
<comment type="caution">
    <text evidence="5">The sequence shown here is derived from an EMBL/GenBank/DDBJ whole genome shotgun (WGS) entry which is preliminary data.</text>
</comment>
<evidence type="ECO:0000313" key="6">
    <source>
        <dbReference type="Proteomes" id="UP000193560"/>
    </source>
</evidence>
<accession>A0A1X2IHB7</accession>
<feature type="region of interest" description="Disordered" evidence="3">
    <location>
        <begin position="140"/>
        <end position="203"/>
    </location>
</feature>
<feature type="compositionally biased region" description="Low complexity" evidence="3">
    <location>
        <begin position="156"/>
        <end position="165"/>
    </location>
</feature>